<protein>
    <submittedName>
        <fullName evidence="2">Uncharacterized protein</fullName>
    </submittedName>
</protein>
<name>A0ABP8KAK4_9MICO</name>
<sequence>MLSGNLPAEVPQVTSRSSDNSGSGVVPGPTDPEGTTMPTNPYPRVEIGHGLVADLLTELSDADLLAYLRWSDWQWLHSDQSGFTRWGFSKLCSSARREWVGRSHDASALPHR</sequence>
<evidence type="ECO:0000313" key="3">
    <source>
        <dbReference type="Proteomes" id="UP001500945"/>
    </source>
</evidence>
<proteinExistence type="predicted"/>
<reference evidence="3" key="1">
    <citation type="journal article" date="2019" name="Int. J. Syst. Evol. Microbiol.">
        <title>The Global Catalogue of Microorganisms (GCM) 10K type strain sequencing project: providing services to taxonomists for standard genome sequencing and annotation.</title>
        <authorList>
            <consortium name="The Broad Institute Genomics Platform"/>
            <consortium name="The Broad Institute Genome Sequencing Center for Infectious Disease"/>
            <person name="Wu L."/>
            <person name="Ma J."/>
        </authorList>
    </citation>
    <scope>NUCLEOTIDE SEQUENCE [LARGE SCALE GENOMIC DNA]</scope>
    <source>
        <strain evidence="3">JCM 17809</strain>
    </source>
</reference>
<evidence type="ECO:0000256" key="1">
    <source>
        <dbReference type="SAM" id="MobiDB-lite"/>
    </source>
</evidence>
<dbReference type="EMBL" id="BAABGM010000009">
    <property type="protein sequence ID" value="GAA4403010.1"/>
    <property type="molecule type" value="Genomic_DNA"/>
</dbReference>
<evidence type="ECO:0000313" key="2">
    <source>
        <dbReference type="EMBL" id="GAA4403010.1"/>
    </source>
</evidence>
<accession>A0ABP8KAK4</accession>
<feature type="compositionally biased region" description="Polar residues" evidence="1">
    <location>
        <begin position="12"/>
        <end position="23"/>
    </location>
</feature>
<organism evidence="2 3">
    <name type="scientific">Fodinibacter luteus</name>
    <dbReference type="NCBI Taxonomy" id="552064"/>
    <lineage>
        <taxon>Bacteria</taxon>
        <taxon>Bacillati</taxon>
        <taxon>Actinomycetota</taxon>
        <taxon>Actinomycetes</taxon>
        <taxon>Micrococcales</taxon>
        <taxon>Intrasporangiaceae</taxon>
        <taxon>Fodinibacter (ex Wang et al. 2009)</taxon>
    </lineage>
</organism>
<gene>
    <name evidence="2" type="ORF">GCM10023168_14140</name>
</gene>
<comment type="caution">
    <text evidence="2">The sequence shown here is derived from an EMBL/GenBank/DDBJ whole genome shotgun (WGS) entry which is preliminary data.</text>
</comment>
<feature type="region of interest" description="Disordered" evidence="1">
    <location>
        <begin position="1"/>
        <end position="42"/>
    </location>
</feature>
<dbReference type="Proteomes" id="UP001500945">
    <property type="component" value="Unassembled WGS sequence"/>
</dbReference>
<keyword evidence="3" id="KW-1185">Reference proteome</keyword>